<evidence type="ECO:0000313" key="2">
    <source>
        <dbReference type="Proteomes" id="UP000030129"/>
    </source>
</evidence>
<gene>
    <name evidence="1" type="ORF">Q763_14410</name>
</gene>
<dbReference type="Proteomes" id="UP000030129">
    <property type="component" value="Unassembled WGS sequence"/>
</dbReference>
<dbReference type="AlphaFoldDB" id="A0A0A2LJ20"/>
<dbReference type="EMBL" id="JRLV01000019">
    <property type="protein sequence ID" value="KGO79231.1"/>
    <property type="molecule type" value="Genomic_DNA"/>
</dbReference>
<name>A0A0A2LJ20_9FLAO</name>
<protein>
    <recommendedName>
        <fullName evidence="3">SdiA-regulated family protein</fullName>
    </recommendedName>
</protein>
<reference evidence="1 2" key="1">
    <citation type="submission" date="2013-09" db="EMBL/GenBank/DDBJ databases">
        <authorList>
            <person name="Zeng Z."/>
            <person name="Chen C."/>
        </authorList>
    </citation>
    <scope>NUCLEOTIDE SEQUENCE [LARGE SCALE GENOMIC DNA]</scope>
    <source>
        <strain evidence="1 2">F44-8</strain>
    </source>
</reference>
<organism evidence="1 2">
    <name type="scientific">Flavobacterium beibuense F44-8</name>
    <dbReference type="NCBI Taxonomy" id="1406840"/>
    <lineage>
        <taxon>Bacteria</taxon>
        <taxon>Pseudomonadati</taxon>
        <taxon>Bacteroidota</taxon>
        <taxon>Flavobacteriia</taxon>
        <taxon>Flavobacteriales</taxon>
        <taxon>Flavobacteriaceae</taxon>
        <taxon>Flavobacterium</taxon>
    </lineage>
</organism>
<dbReference type="SUPFAM" id="SSF101898">
    <property type="entry name" value="NHL repeat"/>
    <property type="match status" value="1"/>
</dbReference>
<accession>A0A0A2LJ20</accession>
<dbReference type="STRING" id="1406840.Q763_14410"/>
<proteinExistence type="predicted"/>
<keyword evidence="2" id="KW-1185">Reference proteome</keyword>
<evidence type="ECO:0008006" key="3">
    <source>
        <dbReference type="Google" id="ProtNLM"/>
    </source>
</evidence>
<dbReference type="RefSeq" id="WP_035135432.1">
    <property type="nucleotide sequence ID" value="NZ_JRLV01000019.1"/>
</dbReference>
<dbReference type="eggNOG" id="COG3386">
    <property type="taxonomic scope" value="Bacteria"/>
</dbReference>
<dbReference type="PROSITE" id="PS51257">
    <property type="entry name" value="PROKAR_LIPOPROTEIN"/>
    <property type="match status" value="1"/>
</dbReference>
<dbReference type="Gene3D" id="2.120.10.30">
    <property type="entry name" value="TolB, C-terminal domain"/>
    <property type="match status" value="1"/>
</dbReference>
<comment type="caution">
    <text evidence="1">The sequence shown here is derived from an EMBL/GenBank/DDBJ whole genome shotgun (WGS) entry which is preliminary data.</text>
</comment>
<dbReference type="InterPro" id="IPR011042">
    <property type="entry name" value="6-blade_b-propeller_TolB-like"/>
</dbReference>
<evidence type="ECO:0000313" key="1">
    <source>
        <dbReference type="EMBL" id="KGO79231.1"/>
    </source>
</evidence>
<sequence length="287" mass="33136">MKIVFYLLSLFLLSCNCNDVLQEKGKLELKEASGIEYIHETGKLWVLEDSGNKNNLYSIDENGKTEKKLKITNAKNKDWEDLTSDKEGNIYIGDFGNNDNDRKDLAIYRVDKEELEKKEAKSSYKVSFYYPEQNGFPPKRSKMLFDVEAFFEFNDNFYLFTKNRSAKFDGTFFVYKVPNKEGEHAAQRIAELNSCKVYSKCAITAADISPDGKTVALLSSDKVWLITDFENDNFKQENMTQYPLGHMSQKEGICFKDKYTLYIVDEKDSKAGGYLYEVGMERLLKSE</sequence>